<dbReference type="Proteomes" id="UP001156666">
    <property type="component" value="Unassembled WGS sequence"/>
</dbReference>
<accession>A0AA37WEA0</accession>
<comment type="caution">
    <text evidence="2">The sequence shown here is derived from an EMBL/GenBank/DDBJ whole genome shotgun (WGS) entry which is preliminary data.</text>
</comment>
<gene>
    <name evidence="2" type="ORF">GCM10007940_15020</name>
</gene>
<dbReference type="PANTHER" id="PTHR31157:SF1">
    <property type="entry name" value="SCP DOMAIN-CONTAINING PROTEIN"/>
    <property type="match status" value="1"/>
</dbReference>
<dbReference type="EMBL" id="BSOH01000007">
    <property type="protein sequence ID" value="GLR16887.1"/>
    <property type="molecule type" value="Genomic_DNA"/>
</dbReference>
<reference evidence="2" key="1">
    <citation type="journal article" date="2014" name="Int. J. Syst. Evol. Microbiol.">
        <title>Complete genome sequence of Corynebacterium casei LMG S-19264T (=DSM 44701T), isolated from a smear-ripened cheese.</title>
        <authorList>
            <consortium name="US DOE Joint Genome Institute (JGI-PGF)"/>
            <person name="Walter F."/>
            <person name="Albersmeier A."/>
            <person name="Kalinowski J."/>
            <person name="Ruckert C."/>
        </authorList>
    </citation>
    <scope>NUCLEOTIDE SEQUENCE</scope>
    <source>
        <strain evidence="2">NBRC 108769</strain>
    </source>
</reference>
<dbReference type="PANTHER" id="PTHR31157">
    <property type="entry name" value="SCP DOMAIN-CONTAINING PROTEIN"/>
    <property type="match status" value="1"/>
</dbReference>
<dbReference type="AlphaFoldDB" id="A0AA37WEA0"/>
<evidence type="ECO:0000259" key="1">
    <source>
        <dbReference type="Pfam" id="PF00188"/>
    </source>
</evidence>
<dbReference type="InterPro" id="IPR035940">
    <property type="entry name" value="CAP_sf"/>
</dbReference>
<keyword evidence="3" id="KW-1185">Reference proteome</keyword>
<proteinExistence type="predicted"/>
<dbReference type="CDD" id="cd05379">
    <property type="entry name" value="CAP_bacterial"/>
    <property type="match status" value="1"/>
</dbReference>
<dbReference type="Pfam" id="PF00188">
    <property type="entry name" value="CAP"/>
    <property type="match status" value="1"/>
</dbReference>
<protein>
    <recommendedName>
        <fullName evidence="1">SCP domain-containing protein</fullName>
    </recommendedName>
</protein>
<reference evidence="2" key="2">
    <citation type="submission" date="2023-01" db="EMBL/GenBank/DDBJ databases">
        <title>Draft genome sequence of Portibacter lacus strain NBRC 108769.</title>
        <authorList>
            <person name="Sun Q."/>
            <person name="Mori K."/>
        </authorList>
    </citation>
    <scope>NUCLEOTIDE SEQUENCE</scope>
    <source>
        <strain evidence="2">NBRC 108769</strain>
    </source>
</reference>
<sequence>MLLSVPNSNVELDKSIALDKVNAVRQEGCSCGGKKMPPVGKVTWSETLYKSANAHAIDMLKNNYFSHYSKKGEDVGKRVDKFDYNWLVVGENIAEGQRNFDQALEDWLKSPSHCKMIMDGKVNEMGIAHAGKYWVQHFGKQKAKRN</sequence>
<name>A0AA37WEA0_9BACT</name>
<evidence type="ECO:0000313" key="2">
    <source>
        <dbReference type="EMBL" id="GLR16887.1"/>
    </source>
</evidence>
<feature type="domain" description="SCP" evidence="1">
    <location>
        <begin position="18"/>
        <end position="136"/>
    </location>
</feature>
<evidence type="ECO:0000313" key="3">
    <source>
        <dbReference type="Proteomes" id="UP001156666"/>
    </source>
</evidence>
<organism evidence="2 3">
    <name type="scientific">Portibacter lacus</name>
    <dbReference type="NCBI Taxonomy" id="1099794"/>
    <lineage>
        <taxon>Bacteria</taxon>
        <taxon>Pseudomonadati</taxon>
        <taxon>Bacteroidota</taxon>
        <taxon>Saprospiria</taxon>
        <taxon>Saprospirales</taxon>
        <taxon>Haliscomenobacteraceae</taxon>
        <taxon>Portibacter</taxon>
    </lineage>
</organism>
<dbReference type="Gene3D" id="3.40.33.10">
    <property type="entry name" value="CAP"/>
    <property type="match status" value="1"/>
</dbReference>
<dbReference type="InterPro" id="IPR014044">
    <property type="entry name" value="CAP_dom"/>
</dbReference>
<dbReference type="SUPFAM" id="SSF55797">
    <property type="entry name" value="PR-1-like"/>
    <property type="match status" value="1"/>
</dbReference>